<evidence type="ECO:0000313" key="2">
    <source>
        <dbReference type="EMBL" id="RFU53547.1"/>
    </source>
</evidence>
<name>A0A372KMP0_9STRE</name>
<protein>
    <submittedName>
        <fullName evidence="2">Uncharacterized protein</fullName>
    </submittedName>
</protein>
<dbReference type="AlphaFoldDB" id="A0A372KMP0"/>
<evidence type="ECO:0000313" key="3">
    <source>
        <dbReference type="Proteomes" id="UP000262901"/>
    </source>
</evidence>
<sequence>MLNFKNVFHLYPFLFYRKLVIICYSLKIKTAGRKQDKPPNRRNRTSTSGQDLAENAAVHPFLKDLTVLIFTEFKCYYVIKQLLL</sequence>
<comment type="caution">
    <text evidence="2">The sequence shown here is derived from an EMBL/GenBank/DDBJ whole genome shotgun (WGS) entry which is preliminary data.</text>
</comment>
<organism evidence="2 3">
    <name type="scientific">Streptococcus chenjunshii</name>
    <dbReference type="NCBI Taxonomy" id="2173853"/>
    <lineage>
        <taxon>Bacteria</taxon>
        <taxon>Bacillati</taxon>
        <taxon>Bacillota</taxon>
        <taxon>Bacilli</taxon>
        <taxon>Lactobacillales</taxon>
        <taxon>Streptococcaceae</taxon>
        <taxon>Streptococcus</taxon>
    </lineage>
</organism>
<dbReference type="Proteomes" id="UP000262901">
    <property type="component" value="Unassembled WGS sequence"/>
</dbReference>
<feature type="region of interest" description="Disordered" evidence="1">
    <location>
        <begin position="31"/>
        <end position="51"/>
    </location>
</feature>
<proteinExistence type="predicted"/>
<reference evidence="2 3" key="1">
    <citation type="submission" date="2018-08" db="EMBL/GenBank/DDBJ databases">
        <title>Draft genome of Streptococcus sp. nov. Z1.</title>
        <authorList>
            <person name="Tian Z."/>
        </authorList>
    </citation>
    <scope>NUCLEOTIDE SEQUENCE [LARGE SCALE GENOMIC DNA]</scope>
    <source>
        <strain evidence="3">Z1(2018)</strain>
    </source>
</reference>
<evidence type="ECO:0000256" key="1">
    <source>
        <dbReference type="SAM" id="MobiDB-lite"/>
    </source>
</evidence>
<dbReference type="EMBL" id="QVQZ01000006">
    <property type="protein sequence ID" value="RFU53547.1"/>
    <property type="molecule type" value="Genomic_DNA"/>
</dbReference>
<gene>
    <name evidence="2" type="ORF">DDV23_04150</name>
</gene>
<accession>A0A372KMP0</accession>